<dbReference type="PANTHER" id="PTHR30086:SF20">
    <property type="entry name" value="ARGININE EXPORTER PROTEIN ARGO-RELATED"/>
    <property type="match status" value="1"/>
</dbReference>
<keyword evidence="3 6" id="KW-0812">Transmembrane</keyword>
<proteinExistence type="predicted"/>
<dbReference type="AlphaFoldDB" id="A0A1T4PI38"/>
<feature type="transmembrane region" description="Helical" evidence="6">
    <location>
        <begin position="12"/>
        <end position="36"/>
    </location>
</feature>
<dbReference type="Proteomes" id="UP000190092">
    <property type="component" value="Unassembled WGS sequence"/>
</dbReference>
<dbReference type="InterPro" id="IPR001123">
    <property type="entry name" value="LeuE-type"/>
</dbReference>
<evidence type="ECO:0000256" key="5">
    <source>
        <dbReference type="ARBA" id="ARBA00023136"/>
    </source>
</evidence>
<feature type="transmembrane region" description="Helical" evidence="6">
    <location>
        <begin position="129"/>
        <end position="149"/>
    </location>
</feature>
<dbReference type="GO" id="GO:0015171">
    <property type="term" value="F:amino acid transmembrane transporter activity"/>
    <property type="evidence" value="ECO:0007669"/>
    <property type="project" value="TreeGrafter"/>
</dbReference>
<keyword evidence="8" id="KW-1185">Reference proteome</keyword>
<evidence type="ECO:0000313" key="8">
    <source>
        <dbReference type="Proteomes" id="UP000190092"/>
    </source>
</evidence>
<evidence type="ECO:0000256" key="6">
    <source>
        <dbReference type="SAM" id="Phobius"/>
    </source>
</evidence>
<feature type="transmembrane region" description="Helical" evidence="6">
    <location>
        <begin position="161"/>
        <end position="186"/>
    </location>
</feature>
<keyword evidence="2" id="KW-1003">Cell membrane</keyword>
<dbReference type="EMBL" id="FUWJ01000002">
    <property type="protein sequence ID" value="SJZ91205.1"/>
    <property type="molecule type" value="Genomic_DNA"/>
</dbReference>
<sequence length="231" mass="23972">MNVPGFVFNPITLAIEGAVIGFVIAVPVGPAAALCIRRAITVSALAGFLTGVGAALGDAVFGAVAAFGLSFVEEFVARHEAWLRGIGGVVLVVMGVTTMRHRPRTVGDPVANDIEHTISTHFHYTSSSFFITVFNPLTVMAFGAAFAGRNLAGVGTSLADAGLLVAGVFCGALGWWTILCSVAAALRAQFTRTGMVWLNRISGAIILAFGLVALISLLPLPWRHIGKALGV</sequence>
<name>A0A1T4PI38_9HYPH</name>
<dbReference type="Pfam" id="PF01810">
    <property type="entry name" value="LysE"/>
    <property type="match status" value="1"/>
</dbReference>
<evidence type="ECO:0000256" key="4">
    <source>
        <dbReference type="ARBA" id="ARBA00022989"/>
    </source>
</evidence>
<feature type="transmembrane region" description="Helical" evidence="6">
    <location>
        <begin position="48"/>
        <end position="69"/>
    </location>
</feature>
<evidence type="ECO:0000256" key="2">
    <source>
        <dbReference type="ARBA" id="ARBA00022475"/>
    </source>
</evidence>
<dbReference type="GO" id="GO:0005886">
    <property type="term" value="C:plasma membrane"/>
    <property type="evidence" value="ECO:0007669"/>
    <property type="project" value="UniProtKB-SubCell"/>
</dbReference>
<accession>A0A1T4PI38</accession>
<dbReference type="STRING" id="225324.SAMN02745126_02840"/>
<evidence type="ECO:0000313" key="7">
    <source>
        <dbReference type="EMBL" id="SJZ91205.1"/>
    </source>
</evidence>
<dbReference type="RefSeq" id="WP_170920935.1">
    <property type="nucleotide sequence ID" value="NZ_FUWJ01000002.1"/>
</dbReference>
<feature type="transmembrane region" description="Helical" evidence="6">
    <location>
        <begin position="81"/>
        <end position="99"/>
    </location>
</feature>
<evidence type="ECO:0000256" key="1">
    <source>
        <dbReference type="ARBA" id="ARBA00004651"/>
    </source>
</evidence>
<dbReference type="PANTHER" id="PTHR30086">
    <property type="entry name" value="ARGININE EXPORTER PROTEIN ARGO"/>
    <property type="match status" value="1"/>
</dbReference>
<evidence type="ECO:0000256" key="3">
    <source>
        <dbReference type="ARBA" id="ARBA00022692"/>
    </source>
</evidence>
<reference evidence="8" key="1">
    <citation type="submission" date="2017-02" db="EMBL/GenBank/DDBJ databases">
        <authorList>
            <person name="Varghese N."/>
            <person name="Submissions S."/>
        </authorList>
    </citation>
    <scope>NUCLEOTIDE SEQUENCE [LARGE SCALE GENOMIC DNA]</scope>
    <source>
        <strain evidence="8">ATCC 27094</strain>
    </source>
</reference>
<organism evidence="7 8">
    <name type="scientific">Enhydrobacter aerosaccus</name>
    <dbReference type="NCBI Taxonomy" id="225324"/>
    <lineage>
        <taxon>Bacteria</taxon>
        <taxon>Pseudomonadati</taxon>
        <taxon>Pseudomonadota</taxon>
        <taxon>Alphaproteobacteria</taxon>
        <taxon>Hyphomicrobiales</taxon>
        <taxon>Enhydrobacter</taxon>
    </lineage>
</organism>
<keyword evidence="5 6" id="KW-0472">Membrane</keyword>
<feature type="transmembrane region" description="Helical" evidence="6">
    <location>
        <begin position="198"/>
        <end position="222"/>
    </location>
</feature>
<protein>
    <submittedName>
        <fullName evidence="7">Threonine/homoserine/homoserine lactone efflux protein</fullName>
    </submittedName>
</protein>
<keyword evidence="4 6" id="KW-1133">Transmembrane helix</keyword>
<gene>
    <name evidence="7" type="ORF">SAMN02745126_02840</name>
</gene>
<comment type="subcellular location">
    <subcellularLocation>
        <location evidence="1">Cell membrane</location>
        <topology evidence="1">Multi-pass membrane protein</topology>
    </subcellularLocation>
</comment>